<accession>A0A8W8INB2</accession>
<dbReference type="EnsemblMetazoa" id="G15117.8">
    <property type="protein sequence ID" value="G15117.8:cds"/>
    <property type="gene ID" value="G15117"/>
</dbReference>
<evidence type="ECO:0000256" key="1">
    <source>
        <dbReference type="SAM" id="MobiDB-lite"/>
    </source>
</evidence>
<organism evidence="2 3">
    <name type="scientific">Magallana gigas</name>
    <name type="common">Pacific oyster</name>
    <name type="synonym">Crassostrea gigas</name>
    <dbReference type="NCBI Taxonomy" id="29159"/>
    <lineage>
        <taxon>Eukaryota</taxon>
        <taxon>Metazoa</taxon>
        <taxon>Spiralia</taxon>
        <taxon>Lophotrochozoa</taxon>
        <taxon>Mollusca</taxon>
        <taxon>Bivalvia</taxon>
        <taxon>Autobranchia</taxon>
        <taxon>Pteriomorphia</taxon>
        <taxon>Ostreida</taxon>
        <taxon>Ostreoidea</taxon>
        <taxon>Ostreidae</taxon>
        <taxon>Magallana</taxon>
    </lineage>
</organism>
<feature type="region of interest" description="Disordered" evidence="1">
    <location>
        <begin position="1"/>
        <end position="57"/>
    </location>
</feature>
<keyword evidence="3" id="KW-1185">Reference proteome</keyword>
<dbReference type="AlphaFoldDB" id="A0A8W8INB2"/>
<sequence length="57" mass="6061">EYLDLEPGVTPLETHVSTSDSQYSSMSRSCSSVSDDVISHTNSSSTCSSDSDKEDAV</sequence>
<proteinExistence type="predicted"/>
<evidence type="ECO:0000313" key="3">
    <source>
        <dbReference type="Proteomes" id="UP000005408"/>
    </source>
</evidence>
<feature type="compositionally biased region" description="Low complexity" evidence="1">
    <location>
        <begin position="16"/>
        <end position="49"/>
    </location>
</feature>
<reference evidence="2" key="1">
    <citation type="submission" date="2022-08" db="UniProtKB">
        <authorList>
            <consortium name="EnsemblMetazoa"/>
        </authorList>
    </citation>
    <scope>IDENTIFICATION</scope>
    <source>
        <strain evidence="2">05x7-T-G4-1.051#20</strain>
    </source>
</reference>
<evidence type="ECO:0000313" key="2">
    <source>
        <dbReference type="EnsemblMetazoa" id="G15117.8:cds"/>
    </source>
</evidence>
<name>A0A8W8INB2_MAGGI</name>
<protein>
    <submittedName>
        <fullName evidence="2">Uncharacterized protein</fullName>
    </submittedName>
</protein>
<dbReference type="Proteomes" id="UP000005408">
    <property type="component" value="Unassembled WGS sequence"/>
</dbReference>